<organism evidence="4 5">
    <name type="scientific">Sphingomonas lenta</name>
    <dbReference type="NCBI Taxonomy" id="1141887"/>
    <lineage>
        <taxon>Bacteria</taxon>
        <taxon>Pseudomonadati</taxon>
        <taxon>Pseudomonadota</taxon>
        <taxon>Alphaproteobacteria</taxon>
        <taxon>Sphingomonadales</taxon>
        <taxon>Sphingomonadaceae</taxon>
        <taxon>Sphingomonas</taxon>
    </lineage>
</organism>
<dbReference type="OrthoDB" id="9797825at2"/>
<dbReference type="Pfam" id="PF07542">
    <property type="entry name" value="ATP12"/>
    <property type="match status" value="1"/>
</dbReference>
<dbReference type="EMBL" id="NSLI01000004">
    <property type="protein sequence ID" value="PAX07200.1"/>
    <property type="molecule type" value="Genomic_DNA"/>
</dbReference>
<comment type="similarity">
    <text evidence="1">Belongs to the ATP12 family.</text>
</comment>
<evidence type="ECO:0000313" key="4">
    <source>
        <dbReference type="EMBL" id="PAX07200.1"/>
    </source>
</evidence>
<dbReference type="InterPro" id="IPR011419">
    <property type="entry name" value="ATP12_ATP_synth-F1-assembly"/>
</dbReference>
<dbReference type="Gene3D" id="3.30.2180.10">
    <property type="entry name" value="ATP12-like"/>
    <property type="match status" value="1"/>
</dbReference>
<accession>A0A2A2SDC5</accession>
<dbReference type="InterPro" id="IPR042272">
    <property type="entry name" value="ATP12_ATP_synth-F1-assembly_N"/>
</dbReference>
<dbReference type="PANTHER" id="PTHR21013:SF10">
    <property type="entry name" value="ATP SYNTHASE MITOCHONDRIAL F1 COMPLEX ASSEMBLY FACTOR 2"/>
    <property type="match status" value="1"/>
</dbReference>
<dbReference type="Proteomes" id="UP000218151">
    <property type="component" value="Unassembled WGS sequence"/>
</dbReference>
<gene>
    <name evidence="4" type="ORF">CKY28_14295</name>
</gene>
<dbReference type="GO" id="GO:0043461">
    <property type="term" value="P:proton-transporting ATP synthase complex assembly"/>
    <property type="evidence" value="ECO:0007669"/>
    <property type="project" value="InterPro"/>
</dbReference>
<dbReference type="RefSeq" id="WP_095999024.1">
    <property type="nucleotide sequence ID" value="NZ_NSLI01000004.1"/>
</dbReference>
<evidence type="ECO:0000313" key="5">
    <source>
        <dbReference type="Proteomes" id="UP000218151"/>
    </source>
</evidence>
<keyword evidence="2" id="KW-0809">Transit peptide</keyword>
<protein>
    <submittedName>
        <fullName evidence="4">ATPase</fullName>
    </submittedName>
</protein>
<proteinExistence type="inferred from homology"/>
<keyword evidence="5" id="KW-1185">Reference proteome</keyword>
<comment type="caution">
    <text evidence="4">The sequence shown here is derived from an EMBL/GenBank/DDBJ whole genome shotgun (WGS) entry which is preliminary data.</text>
</comment>
<name>A0A2A2SDC5_9SPHN</name>
<dbReference type="AlphaFoldDB" id="A0A2A2SDC5"/>
<evidence type="ECO:0000256" key="3">
    <source>
        <dbReference type="ARBA" id="ARBA00023186"/>
    </source>
</evidence>
<dbReference type="InterPro" id="IPR023335">
    <property type="entry name" value="ATP12_ortho_dom_sf"/>
</dbReference>
<dbReference type="PANTHER" id="PTHR21013">
    <property type="entry name" value="ATP SYNTHASE MITOCHONDRIAL F1 COMPLEX ASSEMBLY FACTOR 2/ATP12 PROTEIN, MITOCHONDRIAL PRECURSOR"/>
    <property type="match status" value="1"/>
</dbReference>
<keyword evidence="3" id="KW-0143">Chaperone</keyword>
<sequence>MKRFWKEVGIGPTLVVVLDGRPVRTPGRAPLALPTEALAEAVAGEWRDVGDEVDPRLMPLTGLANAAIDRVEPERSAFAAALSRYGEGDLLYYRADGPAELIQRQAAAWDPVLDWARGRYDVHFELATGVMHRAQPPATVQRLADAVGALDAWALAGLSPVVTITGSLILPLALVEGALAPDAVWAAASLDEDWQEEKWGEDALATQSREGRRREFDAAVRFLTAAGAVRTS</sequence>
<reference evidence="5" key="1">
    <citation type="submission" date="2017-09" db="EMBL/GenBank/DDBJ databases">
        <authorList>
            <person name="Feng G."/>
            <person name="Zhu H."/>
        </authorList>
    </citation>
    <scope>NUCLEOTIDE SEQUENCE [LARGE SCALE GENOMIC DNA]</scope>
    <source>
        <strain evidence="5">1PNM-20</strain>
    </source>
</reference>
<dbReference type="Gene3D" id="1.10.3580.10">
    <property type="entry name" value="ATP12 ATPase"/>
    <property type="match status" value="1"/>
</dbReference>
<evidence type="ECO:0000256" key="1">
    <source>
        <dbReference type="ARBA" id="ARBA00008231"/>
    </source>
</evidence>
<evidence type="ECO:0000256" key="2">
    <source>
        <dbReference type="ARBA" id="ARBA00022946"/>
    </source>
</evidence>
<dbReference type="SUPFAM" id="SSF160909">
    <property type="entry name" value="ATP12-like"/>
    <property type="match status" value="1"/>
</dbReference>